<evidence type="ECO:0000313" key="4">
    <source>
        <dbReference type="Proteomes" id="UP000248889"/>
    </source>
</evidence>
<accession>A0A2X0JXG1</accession>
<dbReference type="InterPro" id="IPR025333">
    <property type="entry name" value="DUF4239"/>
</dbReference>
<dbReference type="AlphaFoldDB" id="A0A2X0JXG1"/>
<dbReference type="Proteomes" id="UP000248889">
    <property type="component" value="Unassembled WGS sequence"/>
</dbReference>
<evidence type="ECO:0000256" key="2">
    <source>
        <dbReference type="SAM" id="Phobius"/>
    </source>
</evidence>
<feature type="transmembrane region" description="Helical" evidence="2">
    <location>
        <begin position="198"/>
        <end position="215"/>
    </location>
</feature>
<keyword evidence="2" id="KW-0812">Transmembrane</keyword>
<feature type="transmembrane region" description="Helical" evidence="2">
    <location>
        <begin position="36"/>
        <end position="57"/>
    </location>
</feature>
<feature type="transmembrane region" description="Helical" evidence="2">
    <location>
        <begin position="227"/>
        <end position="245"/>
    </location>
</feature>
<keyword evidence="2" id="KW-1133">Transmembrane helix</keyword>
<keyword evidence="2" id="KW-0472">Membrane</keyword>
<proteinExistence type="predicted"/>
<organism evidence="3 4">
    <name type="scientific">Streptacidiphilus pinicola</name>
    <dbReference type="NCBI Taxonomy" id="2219663"/>
    <lineage>
        <taxon>Bacteria</taxon>
        <taxon>Bacillati</taxon>
        <taxon>Actinomycetota</taxon>
        <taxon>Actinomycetes</taxon>
        <taxon>Kitasatosporales</taxon>
        <taxon>Streptomycetaceae</taxon>
        <taxon>Streptacidiphilus</taxon>
    </lineage>
</organism>
<feature type="transmembrane region" description="Helical" evidence="2">
    <location>
        <begin position="69"/>
        <end position="92"/>
    </location>
</feature>
<feature type="region of interest" description="Disordered" evidence="1">
    <location>
        <begin position="1"/>
        <end position="28"/>
    </location>
</feature>
<evidence type="ECO:0008006" key="5">
    <source>
        <dbReference type="Google" id="ProtNLM"/>
    </source>
</evidence>
<evidence type="ECO:0000256" key="1">
    <source>
        <dbReference type="SAM" id="MobiDB-lite"/>
    </source>
</evidence>
<reference evidence="3 4" key="1">
    <citation type="submission" date="2018-06" db="EMBL/GenBank/DDBJ databases">
        <title>Streptacidiphilus pinicola sp. nov., isolated from pine grove soil.</title>
        <authorList>
            <person name="Roh S.G."/>
            <person name="Park S."/>
            <person name="Kim M.-K."/>
            <person name="Yun B.-R."/>
            <person name="Park J."/>
            <person name="Kim M.J."/>
            <person name="Kim Y.S."/>
            <person name="Kim S.B."/>
        </authorList>
    </citation>
    <scope>NUCLEOTIDE SEQUENCE [LARGE SCALE GENOMIC DNA]</scope>
    <source>
        <strain evidence="3 4">MMS16-CNU450</strain>
    </source>
</reference>
<feature type="compositionally biased region" description="Low complexity" evidence="1">
    <location>
        <begin position="1"/>
        <end position="10"/>
    </location>
</feature>
<dbReference type="Pfam" id="PF14023">
    <property type="entry name" value="Bestrophin-like"/>
    <property type="match status" value="1"/>
</dbReference>
<keyword evidence="4" id="KW-1185">Reference proteome</keyword>
<gene>
    <name evidence="3" type="ORF">DN069_31435</name>
</gene>
<protein>
    <recommendedName>
        <fullName evidence="5">DUF4239 domain-containing protein</fullName>
    </recommendedName>
</protein>
<dbReference type="EMBL" id="QKYN01000144">
    <property type="protein sequence ID" value="RAG81685.1"/>
    <property type="molecule type" value="Genomic_DNA"/>
</dbReference>
<comment type="caution">
    <text evidence="3">The sequence shown here is derived from an EMBL/GenBank/DDBJ whole genome shotgun (WGS) entry which is preliminary data.</text>
</comment>
<name>A0A2X0JXG1_9ACTN</name>
<feature type="compositionally biased region" description="Pro residues" evidence="1">
    <location>
        <begin position="11"/>
        <end position="22"/>
    </location>
</feature>
<sequence>MRRPPSSTWPSPFPPWSPPVPAPSTTSSEGDAELSLGFLFAALVGLALAVLVLAVFGRTTRSREGHFSGSALAFLGSASLSSFVLIAAFLIAGSWANLNTARGHTLDEARALNAAYTDADAHTRPLLHSYVTSVIHDEWPAMSRGQASAASWQKLDAVHAQVLAEPASGAREQELGDLNGVYTTRQIRLADTAATMPWPLYPALICTALLVLLYAPIAGLTFHRREAVALGLVGAVVGFGVWMVLHMTHPYTGPVHVTPVAYTQSLQRFAQLAATIPK</sequence>
<evidence type="ECO:0000313" key="3">
    <source>
        <dbReference type="EMBL" id="RAG81685.1"/>
    </source>
</evidence>